<feature type="transmembrane region" description="Helical" evidence="1">
    <location>
        <begin position="87"/>
        <end position="109"/>
    </location>
</feature>
<feature type="transmembrane region" description="Helical" evidence="1">
    <location>
        <begin position="187"/>
        <end position="210"/>
    </location>
</feature>
<evidence type="ECO:0000313" key="3">
    <source>
        <dbReference type="Proteomes" id="UP000186705"/>
    </source>
</evidence>
<dbReference type="OrthoDB" id="3034935at2"/>
<gene>
    <name evidence="2" type="ORF">BO225_07390</name>
</gene>
<proteinExistence type="predicted"/>
<feature type="transmembrane region" description="Helical" evidence="1">
    <location>
        <begin position="6"/>
        <end position="24"/>
    </location>
</feature>
<name>A0A1U7NLV6_9FIRM</name>
<evidence type="ECO:0000313" key="2">
    <source>
        <dbReference type="EMBL" id="OLU45994.1"/>
    </source>
</evidence>
<keyword evidence="1" id="KW-1133">Transmembrane helix</keyword>
<feature type="transmembrane region" description="Helical" evidence="1">
    <location>
        <begin position="155"/>
        <end position="175"/>
    </location>
</feature>
<dbReference type="STRING" id="1862672.BO225_07390"/>
<evidence type="ECO:0000256" key="1">
    <source>
        <dbReference type="SAM" id="Phobius"/>
    </source>
</evidence>
<dbReference type="RefSeq" id="WP_076341630.1">
    <property type="nucleotide sequence ID" value="NZ_JBGNFS010000004.1"/>
</dbReference>
<reference evidence="2 3" key="1">
    <citation type="submission" date="2016-11" db="EMBL/GenBank/DDBJ databases">
        <title>Description of two novel members of the family Erysipelotrichaceae: Ileibacterium lipovorans gen. nov., sp. nov. and Dubosiella newyorkensis, gen. nov., sp. nov.</title>
        <authorList>
            <person name="Cox L.M."/>
            <person name="Sohn J."/>
            <person name="Tyrrell K.L."/>
            <person name="Citron D.M."/>
            <person name="Lawson P.A."/>
            <person name="Patel N.B."/>
            <person name="Iizumi T."/>
            <person name="Perez-Perez G.I."/>
            <person name="Goldstein E.J."/>
            <person name="Blaser M.J."/>
        </authorList>
    </citation>
    <scope>NUCLEOTIDE SEQUENCE [LARGE SCALE GENOMIC DNA]</scope>
    <source>
        <strain evidence="2 3">NYU-BL-A4</strain>
    </source>
</reference>
<feature type="transmembrane region" description="Helical" evidence="1">
    <location>
        <begin position="31"/>
        <end position="51"/>
    </location>
</feature>
<dbReference type="AlphaFoldDB" id="A0A1U7NLV6"/>
<comment type="caution">
    <text evidence="2">The sequence shown here is derived from an EMBL/GenBank/DDBJ whole genome shotgun (WGS) entry which is preliminary data.</text>
</comment>
<keyword evidence="1" id="KW-0812">Transmembrane</keyword>
<dbReference type="GeneID" id="78275762"/>
<protein>
    <submittedName>
        <fullName evidence="2">Uncharacterized protein</fullName>
    </submittedName>
</protein>
<keyword evidence="1" id="KW-0472">Membrane</keyword>
<feature type="transmembrane region" description="Helical" evidence="1">
    <location>
        <begin position="57"/>
        <end position="75"/>
    </location>
</feature>
<keyword evidence="3" id="KW-1185">Reference proteome</keyword>
<accession>A0A1U7NLV6</accession>
<sequence>MLIWYLIAVLLQTAIQSAWFACYLHSKRPVFYFLIIWVVSVVLFVPINLWLSNVDVILKNLVNCLFFGLLCRVLFCRESWRRIVLAILLYETILILVELFGQCISYLSTKAFFDLFSFTQLQIVLTWATTIEMAFLTILFLRFFSNLDLTNLKMLSYLATLLLNTILQVLLVFEVSMVHQNMFFDSWYWIIVVLLYGLNLFTLFSLSRFVRKEREKKSLKSLEAVYREQLRYYLRSEQPDEEWRRLRHDLLNFMEQEHIQKKKESDFSHEV</sequence>
<feature type="transmembrane region" description="Helical" evidence="1">
    <location>
        <begin position="121"/>
        <end position="143"/>
    </location>
</feature>
<dbReference type="Proteomes" id="UP000186705">
    <property type="component" value="Unassembled WGS sequence"/>
</dbReference>
<organism evidence="2 3">
    <name type="scientific">Dubosiella newyorkensis</name>
    <dbReference type="NCBI Taxonomy" id="1862672"/>
    <lineage>
        <taxon>Bacteria</taxon>
        <taxon>Bacillati</taxon>
        <taxon>Bacillota</taxon>
        <taxon>Erysipelotrichia</taxon>
        <taxon>Erysipelotrichales</taxon>
        <taxon>Erysipelotrichaceae</taxon>
        <taxon>Dubosiella</taxon>
    </lineage>
</organism>
<dbReference type="EMBL" id="MPKA01000076">
    <property type="protein sequence ID" value="OLU45994.1"/>
    <property type="molecule type" value="Genomic_DNA"/>
</dbReference>